<comment type="similarity">
    <text evidence="1">Belongs to the CdaR family.</text>
</comment>
<evidence type="ECO:0000313" key="5">
    <source>
        <dbReference type="Proteomes" id="UP000267128"/>
    </source>
</evidence>
<evidence type="ECO:0000313" key="4">
    <source>
        <dbReference type="EMBL" id="RNL61951.1"/>
    </source>
</evidence>
<dbReference type="InterPro" id="IPR042070">
    <property type="entry name" value="PucR_C-HTH_sf"/>
</dbReference>
<dbReference type="InterPro" id="IPR051448">
    <property type="entry name" value="CdaR-like_regulators"/>
</dbReference>
<feature type="domain" description="PucR C-terminal helix-turn-helix" evidence="2">
    <location>
        <begin position="339"/>
        <end position="397"/>
    </location>
</feature>
<organism evidence="4 5">
    <name type="scientific">Nocardioides marmoriginsengisoli</name>
    <dbReference type="NCBI Taxonomy" id="661483"/>
    <lineage>
        <taxon>Bacteria</taxon>
        <taxon>Bacillati</taxon>
        <taxon>Actinomycetota</taxon>
        <taxon>Actinomycetes</taxon>
        <taxon>Propionibacteriales</taxon>
        <taxon>Nocardioidaceae</taxon>
        <taxon>Nocardioides</taxon>
    </lineage>
</organism>
<dbReference type="AlphaFoldDB" id="A0A3N0CFE3"/>
<dbReference type="PANTHER" id="PTHR33744">
    <property type="entry name" value="CARBOHYDRATE DIACID REGULATOR"/>
    <property type="match status" value="1"/>
</dbReference>
<dbReference type="InterPro" id="IPR041522">
    <property type="entry name" value="CdaR_GGDEF"/>
</dbReference>
<dbReference type="Pfam" id="PF13556">
    <property type="entry name" value="HTH_30"/>
    <property type="match status" value="1"/>
</dbReference>
<protein>
    <submittedName>
        <fullName evidence="4">PucR family transcriptional regulator</fullName>
    </submittedName>
</protein>
<dbReference type="InterPro" id="IPR025736">
    <property type="entry name" value="PucR_C-HTH_dom"/>
</dbReference>
<comment type="caution">
    <text evidence="4">The sequence shown here is derived from an EMBL/GenBank/DDBJ whole genome shotgun (WGS) entry which is preliminary data.</text>
</comment>
<name>A0A3N0CFE3_9ACTN</name>
<dbReference type="Proteomes" id="UP000267128">
    <property type="component" value="Unassembled WGS sequence"/>
</dbReference>
<keyword evidence="5" id="KW-1185">Reference proteome</keyword>
<dbReference type="PANTHER" id="PTHR33744:SF17">
    <property type="entry name" value="CONSERVED PROTEIN"/>
    <property type="match status" value="1"/>
</dbReference>
<dbReference type="OrthoDB" id="4534407at2"/>
<reference evidence="4 5" key="1">
    <citation type="submission" date="2018-11" db="EMBL/GenBank/DDBJ databases">
        <authorList>
            <person name="Li F."/>
        </authorList>
    </citation>
    <scope>NUCLEOTIDE SEQUENCE [LARGE SCALE GENOMIC DNA]</scope>
    <source>
        <strain evidence="4 5">Gsoil 097</strain>
    </source>
</reference>
<dbReference type="EMBL" id="RJSE01000007">
    <property type="protein sequence ID" value="RNL61951.1"/>
    <property type="molecule type" value="Genomic_DNA"/>
</dbReference>
<sequence length="414" mass="44035">MPSGVESLSKSENLQELIDSFAERLQRSVALDDPSLSLIAASRHFGDEDTVRVQSVLGRGVAPDLQATVLSLGIADLDGPGRIAPPADLGAKPRICAPVRCAGVLLGYLWLIDDGLVGDDELRDTAIVADQAGMMLYRRELFLQRKQTRCSSLVRDLISADEPTRGAAELEALDEELVPPHAKVSVGVVRPAAPSEQSGDSAFLTVAQRATSMSTDPAVLCLPRPQELVVLVAHTHEDPDHPIAVTRRLSAAVADRLGVGTITGIGRQWAHLKDAHRAYQEALVAVRAARFLPAMGDLVTWDSLGVYALLAKLDPEEIAPGAESSPLGRLAASKNGDVLASTAETYLDLAGSIQRSAEALHVHRATLYQRLARIEAVTGLDLDDGGDRLTLHLALKLARLTGAGVPLASDGRQM</sequence>
<dbReference type="Gene3D" id="1.10.10.2840">
    <property type="entry name" value="PucR C-terminal helix-turn-helix domain"/>
    <property type="match status" value="1"/>
</dbReference>
<dbReference type="RefSeq" id="WP_123227246.1">
    <property type="nucleotide sequence ID" value="NZ_RJSE01000007.1"/>
</dbReference>
<gene>
    <name evidence="4" type="ORF">EFK50_08965</name>
</gene>
<feature type="domain" description="CdaR GGDEF-like" evidence="3">
    <location>
        <begin position="180"/>
        <end position="288"/>
    </location>
</feature>
<dbReference type="SUPFAM" id="SSF55781">
    <property type="entry name" value="GAF domain-like"/>
    <property type="match status" value="1"/>
</dbReference>
<proteinExistence type="inferred from homology"/>
<dbReference type="Pfam" id="PF17853">
    <property type="entry name" value="GGDEF_2"/>
    <property type="match status" value="1"/>
</dbReference>
<accession>A0A3N0CFE3</accession>
<evidence type="ECO:0000256" key="1">
    <source>
        <dbReference type="ARBA" id="ARBA00006754"/>
    </source>
</evidence>
<evidence type="ECO:0000259" key="2">
    <source>
        <dbReference type="Pfam" id="PF13556"/>
    </source>
</evidence>
<evidence type="ECO:0000259" key="3">
    <source>
        <dbReference type="Pfam" id="PF17853"/>
    </source>
</evidence>